<dbReference type="Ensembl" id="ENSGWIT00000036905.1">
    <property type="protein sequence ID" value="ENSGWIP00000033854.1"/>
    <property type="gene ID" value="ENSGWIG00000017492.1"/>
</dbReference>
<evidence type="ECO:0000256" key="3">
    <source>
        <dbReference type="ARBA" id="ARBA00022729"/>
    </source>
</evidence>
<dbReference type="Pfam" id="PF06060">
    <property type="entry name" value="Mesothelin"/>
    <property type="match status" value="1"/>
</dbReference>
<dbReference type="CTD" id="101886410"/>
<dbReference type="GO" id="GO:0009986">
    <property type="term" value="C:cell surface"/>
    <property type="evidence" value="ECO:0007669"/>
    <property type="project" value="TreeGrafter"/>
</dbReference>
<keyword evidence="3 7" id="KW-0732">Signal</keyword>
<dbReference type="GO" id="GO:0016020">
    <property type="term" value="C:membrane"/>
    <property type="evidence" value="ECO:0007669"/>
    <property type="project" value="UniProtKB-SubCell"/>
</dbReference>
<reference evidence="9" key="2">
    <citation type="submission" date="2025-08" db="UniProtKB">
        <authorList>
            <consortium name="Ensembl"/>
        </authorList>
    </citation>
    <scope>IDENTIFICATION</scope>
</reference>
<organism evidence="9 10">
    <name type="scientific">Gouania willdenowi</name>
    <name type="common">Blunt-snouted clingfish</name>
    <name type="synonym">Lepadogaster willdenowi</name>
    <dbReference type="NCBI Taxonomy" id="441366"/>
    <lineage>
        <taxon>Eukaryota</taxon>
        <taxon>Metazoa</taxon>
        <taxon>Chordata</taxon>
        <taxon>Craniata</taxon>
        <taxon>Vertebrata</taxon>
        <taxon>Euteleostomi</taxon>
        <taxon>Actinopterygii</taxon>
        <taxon>Neopterygii</taxon>
        <taxon>Teleostei</taxon>
        <taxon>Neoteleostei</taxon>
        <taxon>Acanthomorphata</taxon>
        <taxon>Ovalentaria</taxon>
        <taxon>Blenniimorphae</taxon>
        <taxon>Blenniiformes</taxon>
        <taxon>Gobiesocoidei</taxon>
        <taxon>Gobiesocidae</taxon>
        <taxon>Gobiesocinae</taxon>
        <taxon>Gouania</taxon>
    </lineage>
</organism>
<keyword evidence="4" id="KW-0130">Cell adhesion</keyword>
<protein>
    <submittedName>
        <fullName evidence="9">Uncharacterized LOC114457541</fullName>
    </submittedName>
</protein>
<sequence>MWSTPAVYTLCILTGIICDVNLVMSQPRLIQKKTEESPSESLKIQEEIQEVINQIHSLSEDHKRGFSLPPTAGNIDLNAYYAVLNNLYNLLQSLLEDKFMDELPKMLVCILSERQDCGLQAELTKTVSLELGKPLLLYASSLKSQMCSSLSSDEDSPSFLRAYLRMGESASAAMGTFQQMILNILPSLSLSENVLNIVSSFTDATVLYILRFMAVLLDGPVDYIRIALQFGIEVPHLDENGFCAKGDLKHLIMWGMKHNLSWSFGVPLLDVLLQVTLPQEDSPYVHEESECLNHASVPLQRSNTQTGEDTGFSPEALCEHYKLAKFNDTLCADILSGSTVGSSTSVINFCQGLSSLSPNQIQKVWSNMCNFVQQLVLPLVSRSSDCSILNEGSYPTSTFAFEPPSQAEALHRAARDASNLQQPACDYNSWLEDDRVDAALVYGCSDKEQDEFVRRVCHNDLLLKKLLLDNMNSWLYEFCYNSSVDPSPLVSFFCTYEQWMDQIGAPVDSSQVEFCMKVDTLKLTNLFCQHTGVFMLLASNPDNWRFLPNCTNNTTPAPFPGQDLLQLESCQYSEWTEVMQITTDQLSKCILHDQSAFNREVCTNNTFLNGLLRNPDLRWLESHCTTNFNIQNNEPPAPAPTPSLNITNWCEYHRWGEVQVDISVVGLCWQKDQLAFQENVCCKASVLDKLLQNPQNKWLTSVCTDIKEVTMLPQVCKYSEWGLPIIVDMTDIALCAEKDPHNFTSKVCANKTVLQNLLANQDNTWLIEHCANHTSGISPGGGLTGFIAAEHCQYNSWKISPPDIELLYLCWERDQTNFVTSVCPNDSLLSSLSLEPYSMWVSSICTTYTNYTTTTHPNNQTTTKPSICPIQKLIQQFNWNCSTHFTSACQPCTTQNMVLQTLVRCWVHSLRARLVNVLPQSVTTVFEKAVSTTMVILLALEDVQISSWHVTDTIRQSVLKSVVDFFKTTSDANKKSVLLQCFGTALTNLLQSSRDMSSDELAVIQEYFNLPLSSLKPVLLTAHIRTVRLILQYYSSKKGTLHLSNEYLSTMVSVLLQNHLVKDHQLFLELAPLLNSSSPADVHNLPQLQNQPSVLQAINTNLESMSLDLRRAYGLWYSKTMSPSNIIGGHDSLIRDTGNLIAYLPFQHFQHFSAAQLLDGLEVLKRNNLSSLKQEFIARTLIGADRNLTAEDFARLGNITCLADPEDLLAYRSTEAFGVIQGSIMNCTRQGIDLPSQLVSTLLLNSMDLQNPSSLSAHRLAELVPLLPSLGVTFLQKLTVSQLRNLLPNISSTNFSPGQSRVIVDKLSSSNTLTSNMLLELGSLLRGVSTESLLALTSDRLRSSLTAVNQNTDLCNPKTKGFSPPQANAIATKLWGFPAVVDWLNDVEPLLSCTPLLSVKSRTNVLVREGFNLSINSWTTQQAKAIFNEMHENNPTLMKKHFLSLGTLGQGVSCRVLQEILRASPSPSSVRSILTVLRQQPRPLHTSLKKCLIEELYKFEFFSELLEDLGAEIALSMPISMIKKFPMMDILRRMIVEDPRFFLLMPRTKQELLVDKIVQRMGMYVGVFTEEEFRSLGVMASFVGDEVFIQVDRSFFIGNLDFLSDLCYSSTKMEVMARILQEEAVFGSVKTWNQSTLSQMNRLLFFLPKSELQRISPALMTVGRIEKVFMSQRQWELTDVGTHCLDQRERQALFEKQQFVLQFFLGFLKIFPLSAPPIIPTCEILHTTAPSAWTSSSLYSMATSAFYNCLELMGNDPFLETYQRVEVLRKLKEIHGPVSSFPDSVISQLGRIATELTPEELRSLSLTGRRSIAALGAVSSWNSRQLAALFASVLKSTGQSPSQLDSSTLVSLGYIVCGANTTQIKAFNPIELSKAVLWLGQLKLSCSHDQLVALVELLAHAFAFQSMSSWGTDVFIEIGVLAAGLPDMAMSALVKEQIEGIPPAAISVISPAKFSVVFDQQKISMFSYEQAAAVTDEQFAALTDVEKTALAMVLTPWEDKNVNFRGRSHGLTLTPSPLSLLLGPVIPLIFLFCSDT</sequence>
<feature type="chain" id="PRO_5034414279" evidence="7">
    <location>
        <begin position="26"/>
        <end position="2036"/>
    </location>
</feature>
<reference evidence="9" key="3">
    <citation type="submission" date="2025-09" db="UniProtKB">
        <authorList>
            <consortium name="Ensembl"/>
        </authorList>
    </citation>
    <scope>IDENTIFICATION</scope>
</reference>
<dbReference type="InterPro" id="IPR010335">
    <property type="entry name" value="Mesothelin"/>
</dbReference>
<dbReference type="PANTHER" id="PTHR23412:SF19">
    <property type="entry name" value="STEREOCILIN 1"/>
    <property type="match status" value="1"/>
</dbReference>
<evidence type="ECO:0000256" key="5">
    <source>
        <dbReference type="ARBA" id="ARBA00023136"/>
    </source>
</evidence>
<dbReference type="OrthoDB" id="8195838at2759"/>
<dbReference type="InterPro" id="IPR026664">
    <property type="entry name" value="Stereocilin-rel"/>
</dbReference>
<proteinExistence type="inferred from homology"/>
<dbReference type="Pfam" id="PF21058">
    <property type="entry name" value="Stereocilin"/>
    <property type="match status" value="1"/>
</dbReference>
<evidence type="ECO:0000256" key="7">
    <source>
        <dbReference type="SAM" id="SignalP"/>
    </source>
</evidence>
<dbReference type="InterPro" id="IPR048992">
    <property type="entry name" value="Stereocilin_LRR"/>
</dbReference>
<name>A0A8C5GQI9_GOUWI</name>
<feature type="domain" description="Stereocilin LRR" evidence="8">
    <location>
        <begin position="948"/>
        <end position="1341"/>
    </location>
</feature>
<keyword evidence="10" id="KW-1185">Reference proteome</keyword>
<dbReference type="RefSeq" id="XP_028295282.1">
    <property type="nucleotide sequence ID" value="XM_028439481.1"/>
</dbReference>
<dbReference type="GO" id="GO:0007160">
    <property type="term" value="P:cell-matrix adhesion"/>
    <property type="evidence" value="ECO:0007669"/>
    <property type="project" value="TreeGrafter"/>
</dbReference>
<dbReference type="GeneID" id="114457541"/>
<evidence type="ECO:0000313" key="10">
    <source>
        <dbReference type="Proteomes" id="UP000694680"/>
    </source>
</evidence>
<keyword evidence="6" id="KW-0325">Glycoprotein</keyword>
<evidence type="ECO:0000256" key="6">
    <source>
        <dbReference type="ARBA" id="ARBA00023180"/>
    </source>
</evidence>
<comment type="subcellular location">
    <subcellularLocation>
        <location evidence="1">Membrane</location>
    </subcellularLocation>
</comment>
<evidence type="ECO:0000313" key="9">
    <source>
        <dbReference type="Ensembl" id="ENSGWIP00000033854.1"/>
    </source>
</evidence>
<gene>
    <name evidence="9" type="primary">strc1</name>
</gene>
<dbReference type="PANTHER" id="PTHR23412">
    <property type="entry name" value="STEREOCILIN RELATED"/>
    <property type="match status" value="1"/>
</dbReference>
<reference evidence="9" key="1">
    <citation type="submission" date="2020-06" db="EMBL/GenBank/DDBJ databases">
        <authorList>
            <consortium name="Wellcome Sanger Institute Data Sharing"/>
        </authorList>
    </citation>
    <scope>NUCLEOTIDE SEQUENCE [LARGE SCALE GENOMIC DNA]</scope>
</reference>
<evidence type="ECO:0000256" key="2">
    <source>
        <dbReference type="ARBA" id="ARBA00011016"/>
    </source>
</evidence>
<feature type="signal peptide" evidence="7">
    <location>
        <begin position="1"/>
        <end position="25"/>
    </location>
</feature>
<keyword evidence="5" id="KW-0472">Membrane</keyword>
<dbReference type="Proteomes" id="UP000694680">
    <property type="component" value="Chromosome 3"/>
</dbReference>
<evidence type="ECO:0000256" key="1">
    <source>
        <dbReference type="ARBA" id="ARBA00004370"/>
    </source>
</evidence>
<evidence type="ECO:0000256" key="4">
    <source>
        <dbReference type="ARBA" id="ARBA00022889"/>
    </source>
</evidence>
<accession>A0A8C5GQI9</accession>
<evidence type="ECO:0000259" key="8">
    <source>
        <dbReference type="Pfam" id="PF21058"/>
    </source>
</evidence>
<comment type="similarity">
    <text evidence="2">Belongs to the mesothelin family.</text>
</comment>